<evidence type="ECO:0000313" key="4">
    <source>
        <dbReference type="Proteomes" id="UP001206639"/>
    </source>
</evidence>
<dbReference type="PANTHER" id="PTHR35848">
    <property type="entry name" value="OXALATE-BINDING PROTEIN"/>
    <property type="match status" value="1"/>
</dbReference>
<dbReference type="RefSeq" id="WP_260992099.1">
    <property type="nucleotide sequence ID" value="NZ_JAODWD010000002.1"/>
</dbReference>
<reference evidence="4" key="1">
    <citation type="submission" date="2023-07" db="EMBL/GenBank/DDBJ databases">
        <authorList>
            <person name="Deng Y."/>
            <person name="Zhang Y.-Q."/>
        </authorList>
    </citation>
    <scope>NUCLEOTIDE SEQUENCE [LARGE SCALE GENOMIC DNA]</scope>
    <source>
        <strain evidence="4">CPCC 205710</strain>
    </source>
</reference>
<evidence type="ECO:0000256" key="1">
    <source>
        <dbReference type="ARBA" id="ARBA00022723"/>
    </source>
</evidence>
<dbReference type="Proteomes" id="UP001206639">
    <property type="component" value="Unassembled WGS sequence"/>
</dbReference>
<dbReference type="Pfam" id="PF07883">
    <property type="entry name" value="Cupin_2"/>
    <property type="match status" value="2"/>
</dbReference>
<proteinExistence type="predicted"/>
<name>A0ABT2M6W5_9MYCO</name>
<comment type="caution">
    <text evidence="3">The sequence shown here is derived from an EMBL/GenBank/DDBJ whole genome shotgun (WGS) entry which is preliminary data.</text>
</comment>
<dbReference type="InterPro" id="IPR014710">
    <property type="entry name" value="RmlC-like_jellyroll"/>
</dbReference>
<dbReference type="Gene3D" id="2.60.120.10">
    <property type="entry name" value="Jelly Rolls"/>
    <property type="match status" value="2"/>
</dbReference>
<protein>
    <submittedName>
        <fullName evidence="3">Cupin domain-containing protein</fullName>
    </submittedName>
</protein>
<dbReference type="InterPro" id="IPR051610">
    <property type="entry name" value="GPI/OXD"/>
</dbReference>
<dbReference type="EMBL" id="JAODWD010000002">
    <property type="protein sequence ID" value="MCT7658008.1"/>
    <property type="molecule type" value="Genomic_DNA"/>
</dbReference>
<evidence type="ECO:0000313" key="3">
    <source>
        <dbReference type="EMBL" id="MCT7658008.1"/>
    </source>
</evidence>
<dbReference type="InterPro" id="IPR011051">
    <property type="entry name" value="RmlC_Cupin_sf"/>
</dbReference>
<feature type="domain" description="Cupin type-2" evidence="2">
    <location>
        <begin position="171"/>
        <end position="231"/>
    </location>
</feature>
<keyword evidence="4" id="KW-1185">Reference proteome</keyword>
<dbReference type="PANTHER" id="PTHR35848:SF6">
    <property type="entry name" value="CUPIN TYPE-2 DOMAIN-CONTAINING PROTEIN"/>
    <property type="match status" value="1"/>
</dbReference>
<feature type="domain" description="Cupin type-2" evidence="2">
    <location>
        <begin position="37"/>
        <end position="99"/>
    </location>
</feature>
<organism evidence="3 4">
    <name type="scientific">Mycobacterium deserti</name>
    <dbReference type="NCBI Taxonomy" id="2978347"/>
    <lineage>
        <taxon>Bacteria</taxon>
        <taxon>Bacillati</taxon>
        <taxon>Actinomycetota</taxon>
        <taxon>Actinomycetes</taxon>
        <taxon>Mycobacteriales</taxon>
        <taxon>Mycobacteriaceae</taxon>
        <taxon>Mycobacterium</taxon>
    </lineage>
</organism>
<dbReference type="SUPFAM" id="SSF51182">
    <property type="entry name" value="RmlC-like cupins"/>
    <property type="match status" value="2"/>
</dbReference>
<sequence length="272" mass="29445">MEFIRPFDPTKNFDTGFPGYEAQFLAHLEDAVMIASHIKAGGCGPHLHYHRSDQVYCLMRGGMTVRLGNEVHVIDAPTLVFIPAGLPHCNWNATTDLETHFEMIVPAPLPTDQIVFFVDSMDSVPAEDRAKCAGYVRPVDQSATTEPMPGFRTQALADRSTGSTNAVVYYAEVDPGNGGPDCHIHEFDQYYLVLEGQLTVEVALETHVVGPDTLVVLPAGVPHRQYNAGDTTEKHIAVLTPAPAEGRPWDRGVAFAANGVDEVGVIAPAGKV</sequence>
<accession>A0ABT2M6W5</accession>
<keyword evidence="1" id="KW-0479">Metal-binding</keyword>
<dbReference type="InterPro" id="IPR013096">
    <property type="entry name" value="Cupin_2"/>
</dbReference>
<evidence type="ECO:0000259" key="2">
    <source>
        <dbReference type="Pfam" id="PF07883"/>
    </source>
</evidence>
<gene>
    <name evidence="3" type="ORF">N4S67_06195</name>
</gene>